<accession>A0A841RL97</accession>
<comment type="caution">
    <text evidence="2">The sequence shown here is derived from an EMBL/GenBank/DDBJ whole genome shotgun (WGS) entry which is preliminary data.</text>
</comment>
<dbReference type="SUPFAM" id="SSF54909">
    <property type="entry name" value="Dimeric alpha+beta barrel"/>
    <property type="match status" value="1"/>
</dbReference>
<sequence length="164" mass="19075">MYGYFTNGTYDYLENLKESSNFSPFVLMHSEDSALAYYEASQQSLFNESRDYEIVASIGDLYEEGFLSLYYTPVTEEGTPIFELDYKQKIKELTNVPGSLAARVLKPMATGNYILLTLWSDEETYNMWRVQEELFFPAQGKEDYIVKPPYEKTYIVGEKEDEDD</sequence>
<proteinExistence type="predicted"/>
<dbReference type="EMBL" id="JACHON010000004">
    <property type="protein sequence ID" value="MBB6512647.1"/>
    <property type="molecule type" value="Genomic_DNA"/>
</dbReference>
<organism evidence="2 3">
    <name type="scientific">Gracilibacillus halotolerans</name>
    <dbReference type="NCBI Taxonomy" id="74386"/>
    <lineage>
        <taxon>Bacteria</taxon>
        <taxon>Bacillati</taxon>
        <taxon>Bacillota</taxon>
        <taxon>Bacilli</taxon>
        <taxon>Bacillales</taxon>
        <taxon>Bacillaceae</taxon>
        <taxon>Gracilibacillus</taxon>
    </lineage>
</organism>
<dbReference type="InterPro" id="IPR007138">
    <property type="entry name" value="ABM_dom"/>
</dbReference>
<feature type="domain" description="ABM" evidence="1">
    <location>
        <begin position="66"/>
        <end position="155"/>
    </location>
</feature>
<dbReference type="Gene3D" id="3.30.70.100">
    <property type="match status" value="1"/>
</dbReference>
<dbReference type="GO" id="GO:0004497">
    <property type="term" value="F:monooxygenase activity"/>
    <property type="evidence" value="ECO:0007669"/>
    <property type="project" value="UniProtKB-KW"/>
</dbReference>
<dbReference type="AlphaFoldDB" id="A0A841RL97"/>
<evidence type="ECO:0000313" key="2">
    <source>
        <dbReference type="EMBL" id="MBB6512647.1"/>
    </source>
</evidence>
<dbReference type="RefSeq" id="WP_184246246.1">
    <property type="nucleotide sequence ID" value="NZ_BAAACU010000028.1"/>
</dbReference>
<dbReference type="InterPro" id="IPR011008">
    <property type="entry name" value="Dimeric_a/b-barrel"/>
</dbReference>
<dbReference type="Proteomes" id="UP000572212">
    <property type="component" value="Unassembled WGS sequence"/>
</dbReference>
<gene>
    <name evidence="2" type="ORF">GGQ92_001433</name>
</gene>
<evidence type="ECO:0000259" key="1">
    <source>
        <dbReference type="PROSITE" id="PS51725"/>
    </source>
</evidence>
<reference evidence="2 3" key="1">
    <citation type="submission" date="2020-08" db="EMBL/GenBank/DDBJ databases">
        <title>Genomic Encyclopedia of Type Strains, Phase IV (KMG-IV): sequencing the most valuable type-strain genomes for metagenomic binning, comparative biology and taxonomic classification.</title>
        <authorList>
            <person name="Goeker M."/>
        </authorList>
    </citation>
    <scope>NUCLEOTIDE SEQUENCE [LARGE SCALE GENOMIC DNA]</scope>
    <source>
        <strain evidence="2 3">DSM 11805</strain>
    </source>
</reference>
<keyword evidence="2" id="KW-0560">Oxidoreductase</keyword>
<keyword evidence="2" id="KW-0503">Monooxygenase</keyword>
<name>A0A841RL97_9BACI</name>
<keyword evidence="3" id="KW-1185">Reference proteome</keyword>
<protein>
    <submittedName>
        <fullName evidence="2">Heme-degrading monooxygenase HmoA</fullName>
    </submittedName>
</protein>
<dbReference type="PROSITE" id="PS51725">
    <property type="entry name" value="ABM"/>
    <property type="match status" value="1"/>
</dbReference>
<evidence type="ECO:0000313" key="3">
    <source>
        <dbReference type="Proteomes" id="UP000572212"/>
    </source>
</evidence>